<comment type="caution">
    <text evidence="1">The sequence shown here is derived from an EMBL/GenBank/DDBJ whole genome shotgun (WGS) entry which is preliminary data.</text>
</comment>
<name>E6QRV6_9ZZZZ</name>
<dbReference type="EMBL" id="CABR01000059">
    <property type="protein sequence ID" value="CBI09978.1"/>
    <property type="molecule type" value="Genomic_DNA"/>
</dbReference>
<accession>E6QRV6</accession>
<reference evidence="1" key="1">
    <citation type="submission" date="2009-10" db="EMBL/GenBank/DDBJ databases">
        <title>Diversity of trophic interactions inside an arsenic-rich microbial ecosystem.</title>
        <authorList>
            <person name="Bertin P.N."/>
            <person name="Heinrich-Salmeron A."/>
            <person name="Pelletier E."/>
            <person name="Goulhen-Chollet F."/>
            <person name="Arsene-Ploetze F."/>
            <person name="Gallien S."/>
            <person name="Calteau A."/>
            <person name="Vallenet D."/>
            <person name="Casiot C."/>
            <person name="Chane-Woon-Ming B."/>
            <person name="Giloteaux L."/>
            <person name="Barakat M."/>
            <person name="Bonnefoy V."/>
            <person name="Bruneel O."/>
            <person name="Chandler M."/>
            <person name="Cleiss J."/>
            <person name="Duran R."/>
            <person name="Elbaz-Poulichet F."/>
            <person name="Fonknechten N."/>
            <person name="Lauga B."/>
            <person name="Mornico D."/>
            <person name="Ortet P."/>
            <person name="Schaeffer C."/>
            <person name="Siguier P."/>
            <person name="Alexander Thil Smith A."/>
            <person name="Van Dorsselaer A."/>
            <person name="Weissenbach J."/>
            <person name="Medigue C."/>
            <person name="Le Paslier D."/>
        </authorList>
    </citation>
    <scope>NUCLEOTIDE SEQUENCE</scope>
</reference>
<proteinExistence type="predicted"/>
<protein>
    <submittedName>
        <fullName evidence="1">Uncharacterized protein</fullName>
    </submittedName>
</protein>
<sequence length="57" mass="6390">MTHPGSLRKLYAAYHITSQMTFSNNQVSHSGALTTKMKCPRIIDDMLIRDGHAVMLT</sequence>
<organism evidence="1">
    <name type="scientific">mine drainage metagenome</name>
    <dbReference type="NCBI Taxonomy" id="410659"/>
    <lineage>
        <taxon>unclassified sequences</taxon>
        <taxon>metagenomes</taxon>
        <taxon>ecological metagenomes</taxon>
    </lineage>
</organism>
<dbReference type="AlphaFoldDB" id="E6QRV6"/>
<gene>
    <name evidence="1" type="ORF">CARN7_0730</name>
</gene>
<evidence type="ECO:0000313" key="1">
    <source>
        <dbReference type="EMBL" id="CBI09978.1"/>
    </source>
</evidence>